<dbReference type="InterPro" id="IPR032485">
    <property type="entry name" value="LRP1-like_beta_prop"/>
</dbReference>
<accession>A0A3B0AX40</accession>
<reference evidence="3 4" key="1">
    <citation type="journal article" date="2007" name="Int. J. Syst. Evol. Microbiol.">
        <title>Paenibacillus ginsengarvi sp. nov., isolated from soil from ginseng cultivation.</title>
        <authorList>
            <person name="Yoon M.H."/>
            <person name="Ten L.N."/>
            <person name="Im W.T."/>
        </authorList>
    </citation>
    <scope>NUCLEOTIDE SEQUENCE [LARGE SCALE GENOMIC DNA]</scope>
    <source>
        <strain evidence="3 4">KCTC 13059</strain>
    </source>
</reference>
<keyword evidence="4" id="KW-1185">Reference proteome</keyword>
<evidence type="ECO:0000313" key="4">
    <source>
        <dbReference type="Proteomes" id="UP000282311"/>
    </source>
</evidence>
<sequence>MVRRKWAGCAAALAVIFSLLAPAVEGRAASTGVRVSLPDFQVSLNGHAVDQTYREYPLLVYKDITYFPMTWSDSRLLGLEAAWTPESGLRIAQGPVSSPYVSYQADRRNAASYNAEISGSAITINGKSIDNSKEPYPLLSFRDVTYFPLTWRFAHDEFDWEYRYDDARGLDIRSRNPQILIPDLPTYASDNEVALYKGYYYFAETAASTNQVYRTPLKNPSEKELVYSYEFLAGNDFPRKTIHFRILDNELWFSYFLGSNLMGSNTYVKVNEDGKGEKKFKFHGYTDFKKTPYGTLIIALGPNSPGGNNLSLAAPGQNDERGKTVGDSHMYYSRYVSTGNSGYIVDGIGTGDSAEVVGDDIYIRATKVAPDGYSDLNQIYKIDLQTNETEKIVNAGVSRFRILGEKLYYVKDTDNALYSSALNGTGERKLSENAVSWFDGIDDKVYYTTSAGDGKYRLYRINPDGDDTLVLQSSLDGVQVLNGKMVCRLDEKEEYRTMVLDGSGRLVLAMADPISRLLASDDAIVFTTSGDPDVKVIR</sequence>
<feature type="chain" id="PRO_5039193311" evidence="1">
    <location>
        <begin position="24"/>
        <end position="538"/>
    </location>
</feature>
<keyword evidence="1" id="KW-0732">Signal</keyword>
<evidence type="ECO:0000313" key="3">
    <source>
        <dbReference type="EMBL" id="RKN64904.1"/>
    </source>
</evidence>
<proteinExistence type="predicted"/>
<dbReference type="Proteomes" id="UP000282311">
    <property type="component" value="Unassembled WGS sequence"/>
</dbReference>
<feature type="signal peptide" evidence="1">
    <location>
        <begin position="1"/>
        <end position="23"/>
    </location>
</feature>
<comment type="caution">
    <text evidence="3">The sequence shown here is derived from an EMBL/GenBank/DDBJ whole genome shotgun (WGS) entry which is preliminary data.</text>
</comment>
<dbReference type="SUPFAM" id="SSF69304">
    <property type="entry name" value="Tricorn protease N-terminal domain"/>
    <property type="match status" value="1"/>
</dbReference>
<dbReference type="AlphaFoldDB" id="A0A3B0AX40"/>
<name>A0A3B0AX40_9BACL</name>
<feature type="domain" description="Prolow-density lipoprotein receptor-related protein 1-like beta-propeller" evidence="2">
    <location>
        <begin position="373"/>
        <end position="473"/>
    </location>
</feature>
<protein>
    <submittedName>
        <fullName evidence="3">DUF5050 domain-containing protein</fullName>
    </submittedName>
</protein>
<evidence type="ECO:0000256" key="1">
    <source>
        <dbReference type="SAM" id="SignalP"/>
    </source>
</evidence>
<dbReference type="Pfam" id="PF16472">
    <property type="entry name" value="DUF5050"/>
    <property type="match status" value="1"/>
</dbReference>
<gene>
    <name evidence="3" type="ORF">D7M11_33480</name>
</gene>
<dbReference type="EMBL" id="RBAH01000040">
    <property type="protein sequence ID" value="RKN64904.1"/>
    <property type="molecule type" value="Genomic_DNA"/>
</dbReference>
<organism evidence="3 4">
    <name type="scientific">Paenibacillus ginsengarvi</name>
    <dbReference type="NCBI Taxonomy" id="400777"/>
    <lineage>
        <taxon>Bacteria</taxon>
        <taxon>Bacillati</taxon>
        <taxon>Bacillota</taxon>
        <taxon>Bacilli</taxon>
        <taxon>Bacillales</taxon>
        <taxon>Paenibacillaceae</taxon>
        <taxon>Paenibacillus</taxon>
    </lineage>
</organism>
<evidence type="ECO:0000259" key="2">
    <source>
        <dbReference type="Pfam" id="PF16472"/>
    </source>
</evidence>